<dbReference type="AlphaFoldDB" id="B0E873"/>
<evidence type="ECO:0000313" key="1">
    <source>
        <dbReference type="EMBL" id="EDR29271.1"/>
    </source>
</evidence>
<accession>B0E873</accession>
<dbReference type="EMBL" id="DS548126">
    <property type="protein sequence ID" value="EDR29271.1"/>
    <property type="molecule type" value="Genomic_DNA"/>
</dbReference>
<dbReference type="GeneID" id="5879482"/>
<dbReference type="Proteomes" id="UP000008076">
    <property type="component" value="Unassembled WGS sequence"/>
</dbReference>
<reference evidence="2" key="1">
    <citation type="submission" date="2007-12" db="EMBL/GenBank/DDBJ databases">
        <title>Annotation of Entamoeba dispar SAW760.</title>
        <authorList>
            <person name="Lorenzi H."/>
            <person name="Inman J."/>
            <person name="Schobel S."/>
            <person name="Amedeo P."/>
            <person name="Caler E."/>
        </authorList>
    </citation>
    <scope>NUCLEOTIDE SEQUENCE [LARGE SCALE GENOMIC DNA]</scope>
    <source>
        <strain evidence="2">ATCC PRA-260 / SAW760</strain>
    </source>
</reference>
<organism evidence="2">
    <name type="scientific">Entamoeba dispar (strain ATCC PRA-260 / SAW760)</name>
    <dbReference type="NCBI Taxonomy" id="370354"/>
    <lineage>
        <taxon>Eukaryota</taxon>
        <taxon>Amoebozoa</taxon>
        <taxon>Evosea</taxon>
        <taxon>Archamoebae</taxon>
        <taxon>Mastigamoebida</taxon>
        <taxon>Entamoebidae</taxon>
        <taxon>Entamoeba</taxon>
    </lineage>
</organism>
<dbReference type="VEuPathDB" id="AmoebaDB:EDI_032140"/>
<evidence type="ECO:0000313" key="2">
    <source>
        <dbReference type="Proteomes" id="UP000008076"/>
    </source>
</evidence>
<dbReference type="OrthoDB" id="27158at2759"/>
<proteinExistence type="predicted"/>
<name>B0E873_ENTDS</name>
<protein>
    <submittedName>
        <fullName evidence="1">Uncharacterized protein</fullName>
    </submittedName>
</protein>
<dbReference type="RefSeq" id="XP_001734564.1">
    <property type="nucleotide sequence ID" value="XM_001734512.1"/>
</dbReference>
<gene>
    <name evidence="1" type="ORF">EDI_032140</name>
</gene>
<keyword evidence="2" id="KW-1185">Reference proteome</keyword>
<dbReference type="KEGG" id="edi:EDI_032140"/>
<sequence>MGLKNKDSTISERIIGCYSNILDIASVISICIEYSRYSTIFTMYRSLGKKTIEAFRIVSHNILKHGITPTSLIEESMKNNIEMLITNAERCNAEGDDKEIIKIVFNNTYGMTLIEAGIIICKDKTIDVLRDIGEKKEVIEGLIEIMKSPITEVKESAAREVIRMKYGERGMKEAIFNVLTSKDYNKEDEEMCNEGIKECDKERSGK</sequence>